<dbReference type="KEGG" id="pcor:KS4_01260"/>
<dbReference type="SUPFAM" id="SSF49344">
    <property type="entry name" value="CBD9-like"/>
    <property type="match status" value="1"/>
</dbReference>
<protein>
    <recommendedName>
        <fullName evidence="1">Carbohydrate-binding domain-containing protein</fullName>
    </recommendedName>
</protein>
<sequence length="262" mass="29072">MKLMNMMSVGLVAGGVMMGVGCAGQELVKEGGPIAGVSGRDVLVDGFYAFYTSEEMTMDGVLDEEVWANADEVPIKYVFAPEGFEGEVSQTTAKLIWNDEYLIVGIECADKDVRSHSEKHDDTLWDGDVAEFFVKPSEDGPRYTEIVIAPNGAYYDGAYNKRWKDNGAGGPGWESEAEIGTVVKGTDGDASDDDEGYVVEFKVKLSKFTDGEPAKAGDVWRFGAFRYDFAKQWEKPLLLMNFEKSEKGFHYYEGYLPIRFVK</sequence>
<dbReference type="GO" id="GO:0004553">
    <property type="term" value="F:hydrolase activity, hydrolyzing O-glycosyl compounds"/>
    <property type="evidence" value="ECO:0007669"/>
    <property type="project" value="InterPro"/>
</dbReference>
<dbReference type="Pfam" id="PF06452">
    <property type="entry name" value="CBM9_1"/>
    <property type="match status" value="1"/>
</dbReference>
<dbReference type="RefSeq" id="WP_145073105.1">
    <property type="nucleotide sequence ID" value="NZ_CP036425.1"/>
</dbReference>
<dbReference type="AlphaFoldDB" id="A0A517YPF4"/>
<evidence type="ECO:0000259" key="1">
    <source>
        <dbReference type="Pfam" id="PF06452"/>
    </source>
</evidence>
<gene>
    <name evidence="2" type="ORF">KS4_01260</name>
</gene>
<dbReference type="Proteomes" id="UP000317369">
    <property type="component" value="Chromosome"/>
</dbReference>
<keyword evidence="3" id="KW-1185">Reference proteome</keyword>
<reference evidence="2 3" key="1">
    <citation type="submission" date="2019-02" db="EMBL/GenBank/DDBJ databases">
        <title>Deep-cultivation of Planctomycetes and their phenomic and genomic characterization uncovers novel biology.</title>
        <authorList>
            <person name="Wiegand S."/>
            <person name="Jogler M."/>
            <person name="Boedeker C."/>
            <person name="Pinto D."/>
            <person name="Vollmers J."/>
            <person name="Rivas-Marin E."/>
            <person name="Kohn T."/>
            <person name="Peeters S.H."/>
            <person name="Heuer A."/>
            <person name="Rast P."/>
            <person name="Oberbeckmann S."/>
            <person name="Bunk B."/>
            <person name="Jeske O."/>
            <person name="Meyerdierks A."/>
            <person name="Storesund J.E."/>
            <person name="Kallscheuer N."/>
            <person name="Luecker S."/>
            <person name="Lage O.M."/>
            <person name="Pohl T."/>
            <person name="Merkel B.J."/>
            <person name="Hornburger P."/>
            <person name="Mueller R.-W."/>
            <person name="Bruemmer F."/>
            <person name="Labrenz M."/>
            <person name="Spormann A.M."/>
            <person name="Op den Camp H."/>
            <person name="Overmann J."/>
            <person name="Amann R."/>
            <person name="Jetten M.S.M."/>
            <person name="Mascher T."/>
            <person name="Medema M.H."/>
            <person name="Devos D.P."/>
            <person name="Kaster A.-K."/>
            <person name="Ovreas L."/>
            <person name="Rohde M."/>
            <person name="Galperin M.Y."/>
            <person name="Jogler C."/>
        </authorList>
    </citation>
    <scope>NUCLEOTIDE SEQUENCE [LARGE SCALE GENOMIC DNA]</scope>
    <source>
        <strain evidence="2 3">KS4</strain>
    </source>
</reference>
<dbReference type="CDD" id="cd09620">
    <property type="entry name" value="CBM9_like_3"/>
    <property type="match status" value="1"/>
</dbReference>
<feature type="domain" description="Carbohydrate-binding" evidence="1">
    <location>
        <begin position="59"/>
        <end position="211"/>
    </location>
</feature>
<dbReference type="InterPro" id="IPR010502">
    <property type="entry name" value="Carb-bd_dom_fam9"/>
</dbReference>
<dbReference type="EMBL" id="CP036425">
    <property type="protein sequence ID" value="QDU32097.1"/>
    <property type="molecule type" value="Genomic_DNA"/>
</dbReference>
<evidence type="ECO:0000313" key="3">
    <source>
        <dbReference type="Proteomes" id="UP000317369"/>
    </source>
</evidence>
<accession>A0A517YPF4</accession>
<dbReference type="OrthoDB" id="226401at2"/>
<dbReference type="PROSITE" id="PS51257">
    <property type="entry name" value="PROKAR_LIPOPROTEIN"/>
    <property type="match status" value="1"/>
</dbReference>
<organism evidence="2 3">
    <name type="scientific">Poriferisphaera corsica</name>
    <dbReference type="NCBI Taxonomy" id="2528020"/>
    <lineage>
        <taxon>Bacteria</taxon>
        <taxon>Pseudomonadati</taxon>
        <taxon>Planctomycetota</taxon>
        <taxon>Phycisphaerae</taxon>
        <taxon>Phycisphaerales</taxon>
        <taxon>Phycisphaeraceae</taxon>
        <taxon>Poriferisphaera</taxon>
    </lineage>
</organism>
<dbReference type="GO" id="GO:0030246">
    <property type="term" value="F:carbohydrate binding"/>
    <property type="evidence" value="ECO:0007669"/>
    <property type="project" value="InterPro"/>
</dbReference>
<proteinExistence type="predicted"/>
<dbReference type="GO" id="GO:0016052">
    <property type="term" value="P:carbohydrate catabolic process"/>
    <property type="evidence" value="ECO:0007669"/>
    <property type="project" value="InterPro"/>
</dbReference>
<dbReference type="Gene3D" id="2.60.40.1190">
    <property type="match status" value="1"/>
</dbReference>
<evidence type="ECO:0000313" key="2">
    <source>
        <dbReference type="EMBL" id="QDU32097.1"/>
    </source>
</evidence>
<name>A0A517YPF4_9BACT</name>